<evidence type="ECO:0000313" key="1">
    <source>
        <dbReference type="EMBL" id="TDQ10043.1"/>
    </source>
</evidence>
<reference evidence="1 2" key="1">
    <citation type="submission" date="2019-03" db="EMBL/GenBank/DDBJ databases">
        <title>Genomic Encyclopedia of Archaeal and Bacterial Type Strains, Phase II (KMG-II): from individual species to whole genera.</title>
        <authorList>
            <person name="Goeker M."/>
        </authorList>
    </citation>
    <scope>NUCLEOTIDE SEQUENCE [LARGE SCALE GENOMIC DNA]</scope>
    <source>
        <strain evidence="1 2">DSM 19035</strain>
    </source>
</reference>
<dbReference type="EMBL" id="SNYC01000004">
    <property type="protein sequence ID" value="TDQ10043.1"/>
    <property type="molecule type" value="Genomic_DNA"/>
</dbReference>
<gene>
    <name evidence="1" type="ORF">ATK78_2202</name>
</gene>
<comment type="caution">
    <text evidence="1">The sequence shown here is derived from an EMBL/GenBank/DDBJ whole genome shotgun (WGS) entry which is preliminary data.</text>
</comment>
<protein>
    <submittedName>
        <fullName evidence="1">Uncharacterized protein</fullName>
    </submittedName>
</protein>
<accession>A0A4R6SXU8</accession>
<keyword evidence="2" id="KW-1185">Reference proteome</keyword>
<proteinExistence type="predicted"/>
<evidence type="ECO:0000313" key="2">
    <source>
        <dbReference type="Proteomes" id="UP000295620"/>
    </source>
</evidence>
<sequence>MTKTSTPLTKLSPHAEDVMFVFKPKICGLMEFNTGFSDMPLLNFI</sequence>
<dbReference type="AlphaFoldDB" id="A0A4R6SXU8"/>
<organism evidence="1 2">
    <name type="scientific">Pedobacter metabolipauper</name>
    <dbReference type="NCBI Taxonomy" id="425513"/>
    <lineage>
        <taxon>Bacteria</taxon>
        <taxon>Pseudomonadati</taxon>
        <taxon>Bacteroidota</taxon>
        <taxon>Sphingobacteriia</taxon>
        <taxon>Sphingobacteriales</taxon>
        <taxon>Sphingobacteriaceae</taxon>
        <taxon>Pedobacter</taxon>
    </lineage>
</organism>
<dbReference type="Proteomes" id="UP000295620">
    <property type="component" value="Unassembled WGS sequence"/>
</dbReference>
<name>A0A4R6SXU8_9SPHI</name>